<dbReference type="Pfam" id="PF00134">
    <property type="entry name" value="Cyclin_N"/>
    <property type="match status" value="1"/>
</dbReference>
<dbReference type="Ensembl" id="ENSPLAT00000003346.1">
    <property type="protein sequence ID" value="ENSPLAP00000008165.1"/>
    <property type="gene ID" value="ENSPLAG00000010653.1"/>
</dbReference>
<sequence>MQLLLIYKVGSPQLRARWDPSVSGHRVIQRLLHLEGRYMPSMLYVTLIQRDPQRREEIAKWALEVCCDCGCDEAVFPLSVSLMDRYLSAYLSLPVSPFCLAAGCILIASKLTECETVTADALCTAAEFSFQPSDLRV</sequence>
<dbReference type="STRING" id="48699.ENSPLAP00000008165"/>
<dbReference type="Gene3D" id="1.10.472.10">
    <property type="entry name" value="Cyclin-like"/>
    <property type="match status" value="2"/>
</dbReference>
<dbReference type="Proteomes" id="UP000261500">
    <property type="component" value="Unplaced"/>
</dbReference>
<evidence type="ECO:0000313" key="2">
    <source>
        <dbReference type="Ensembl" id="ENSPLAP00000008165.1"/>
    </source>
</evidence>
<keyword evidence="3" id="KW-1185">Reference proteome</keyword>
<reference evidence="2" key="1">
    <citation type="submission" date="2025-08" db="UniProtKB">
        <authorList>
            <consortium name="Ensembl"/>
        </authorList>
    </citation>
    <scope>IDENTIFICATION</scope>
</reference>
<evidence type="ECO:0000313" key="3">
    <source>
        <dbReference type="Proteomes" id="UP000261500"/>
    </source>
</evidence>
<organism evidence="2 3">
    <name type="scientific">Poecilia latipinna</name>
    <name type="common">sailfin molly</name>
    <dbReference type="NCBI Taxonomy" id="48699"/>
    <lineage>
        <taxon>Eukaryota</taxon>
        <taxon>Metazoa</taxon>
        <taxon>Chordata</taxon>
        <taxon>Craniata</taxon>
        <taxon>Vertebrata</taxon>
        <taxon>Euteleostomi</taxon>
        <taxon>Actinopterygii</taxon>
        <taxon>Neopterygii</taxon>
        <taxon>Teleostei</taxon>
        <taxon>Neoteleostei</taxon>
        <taxon>Acanthomorphata</taxon>
        <taxon>Ovalentaria</taxon>
        <taxon>Atherinomorphae</taxon>
        <taxon>Cyprinodontiformes</taxon>
        <taxon>Poeciliidae</taxon>
        <taxon>Poeciliinae</taxon>
        <taxon>Poecilia</taxon>
    </lineage>
</organism>
<dbReference type="InterPro" id="IPR036915">
    <property type="entry name" value="Cyclin-like_sf"/>
</dbReference>
<dbReference type="SUPFAM" id="SSF47954">
    <property type="entry name" value="Cyclin-like"/>
    <property type="match status" value="1"/>
</dbReference>
<proteinExistence type="predicted"/>
<protein>
    <submittedName>
        <fullName evidence="2">Cyclin Dx</fullName>
    </submittedName>
</protein>
<reference evidence="2" key="2">
    <citation type="submission" date="2025-09" db="UniProtKB">
        <authorList>
            <consortium name="Ensembl"/>
        </authorList>
    </citation>
    <scope>IDENTIFICATION</scope>
</reference>
<dbReference type="GeneTree" id="ENSGT00940000167404"/>
<dbReference type="AlphaFoldDB" id="A0A3B3U3Z9"/>
<name>A0A3B3U3Z9_9TELE</name>
<evidence type="ECO:0000259" key="1">
    <source>
        <dbReference type="Pfam" id="PF00134"/>
    </source>
</evidence>
<dbReference type="InterPro" id="IPR006671">
    <property type="entry name" value="Cyclin_N"/>
</dbReference>
<accession>A0A3B3U3Z9</accession>
<feature type="domain" description="Cyclin N-terminal" evidence="1">
    <location>
        <begin position="27"/>
        <end position="134"/>
    </location>
</feature>